<protein>
    <submittedName>
        <fullName evidence="1">Uncharacterized protein</fullName>
    </submittedName>
</protein>
<proteinExistence type="predicted"/>
<reference evidence="1" key="1">
    <citation type="submission" date="2013-12" db="EMBL/GenBank/DDBJ databases">
        <title>A Varibaculum cambriense genome reconstructed from a premature infant gut community with otherwise low bacterial novelty that shifts toward anaerobic metabolism during the third week of life.</title>
        <authorList>
            <person name="Brown C.T."/>
            <person name="Sharon I."/>
            <person name="Thomas B.C."/>
            <person name="Castelle C.J."/>
            <person name="Morowitz M.J."/>
            <person name="Banfield J.F."/>
        </authorList>
    </citation>
    <scope>NUCLEOTIDE SEQUENCE</scope>
</reference>
<sequence length="40" mass="4446">MMLSSGPKNFTSLVSLHISDASEYVKKMHLYTCLTKLAIS</sequence>
<dbReference type="AlphaFoldDB" id="W1YXE5"/>
<organism evidence="1">
    <name type="scientific">human gut metagenome</name>
    <dbReference type="NCBI Taxonomy" id="408170"/>
    <lineage>
        <taxon>unclassified sequences</taxon>
        <taxon>metagenomes</taxon>
        <taxon>organismal metagenomes</taxon>
    </lineage>
</organism>
<name>W1YXE5_9ZZZZ</name>
<accession>W1YXE5</accession>
<comment type="caution">
    <text evidence="1">The sequence shown here is derived from an EMBL/GenBank/DDBJ whole genome shotgun (WGS) entry which is preliminary data.</text>
</comment>
<dbReference type="EMBL" id="AZMM01000205">
    <property type="protein sequence ID" value="ETJ45814.1"/>
    <property type="molecule type" value="Genomic_DNA"/>
</dbReference>
<gene>
    <name evidence="1" type="ORF">Q604_UNBC00205G0002</name>
</gene>
<feature type="non-terminal residue" evidence="1">
    <location>
        <position position="40"/>
    </location>
</feature>
<evidence type="ECO:0000313" key="1">
    <source>
        <dbReference type="EMBL" id="ETJ45814.1"/>
    </source>
</evidence>